<comment type="cofactor">
    <cofactor evidence="9">
        <name>a divalent metal cation</name>
        <dbReference type="ChEBI" id="CHEBI:60240"/>
    </cofactor>
    <text evidence="9">Binds 1 divalent metal cation per subunit.</text>
</comment>
<keyword evidence="8 9" id="KW-0378">Hydrolase</keyword>
<dbReference type="GO" id="GO:0008253">
    <property type="term" value="F:5'-nucleotidase activity"/>
    <property type="evidence" value="ECO:0007669"/>
    <property type="project" value="UniProtKB-UniRule"/>
</dbReference>
<name>A0A5S4ZYG2_9FIRM</name>
<evidence type="ECO:0000313" key="11">
    <source>
        <dbReference type="EMBL" id="TYO97769.1"/>
    </source>
</evidence>
<evidence type="ECO:0000256" key="9">
    <source>
        <dbReference type="HAMAP-Rule" id="MF_00060"/>
    </source>
</evidence>
<dbReference type="PANTHER" id="PTHR30457">
    <property type="entry name" value="5'-NUCLEOTIDASE SURE"/>
    <property type="match status" value="1"/>
</dbReference>
<gene>
    <name evidence="9" type="primary">surE</name>
    <name evidence="11" type="ORF">LX24_00051</name>
</gene>
<dbReference type="NCBIfam" id="TIGR00087">
    <property type="entry name" value="surE"/>
    <property type="match status" value="1"/>
</dbReference>
<comment type="function">
    <text evidence="9">Nucleotidase that shows phosphatase activity on nucleoside 5'-monophosphates.</text>
</comment>
<evidence type="ECO:0000256" key="5">
    <source>
        <dbReference type="ARBA" id="ARBA00022490"/>
    </source>
</evidence>
<dbReference type="Proteomes" id="UP000323166">
    <property type="component" value="Unassembled WGS sequence"/>
</dbReference>
<dbReference type="FunFam" id="3.40.1210.10:FF:000001">
    <property type="entry name" value="5'/3'-nucleotidase SurE"/>
    <property type="match status" value="1"/>
</dbReference>
<dbReference type="Pfam" id="PF01975">
    <property type="entry name" value="SurE"/>
    <property type="match status" value="1"/>
</dbReference>
<dbReference type="GO" id="GO:0004309">
    <property type="term" value="F:exopolyphosphatase activity"/>
    <property type="evidence" value="ECO:0007669"/>
    <property type="project" value="TreeGrafter"/>
</dbReference>
<evidence type="ECO:0000256" key="4">
    <source>
        <dbReference type="ARBA" id="ARBA00011062"/>
    </source>
</evidence>
<sequence>MRILISNDDGINAPGLQALRESLATLGEVTVVAPDRERSGAGHGITAHKPLRPKKVTFPDGSHGWSLNGTPADCVKLAIEALLPQKPDIVVSGINLGANLGTDVLYSGTVSAAIEGIINGIPSVAISLASFKSNDFNPTAAFAAQVVPLLVNAGRDSQDILVNINVPPGKPVGIKVTRLAIRKYVNVFHKRTDPRGNDYYWLAGEPEDTVPEDPGVKVDVDVEAVKNNYISITPLHYNLTNFKAIDYIHKMLQRQTPTKDI</sequence>
<comment type="catalytic activity">
    <reaction evidence="1 9">
        <text>a ribonucleoside 5'-phosphate + H2O = a ribonucleoside + phosphate</text>
        <dbReference type="Rhea" id="RHEA:12484"/>
        <dbReference type="ChEBI" id="CHEBI:15377"/>
        <dbReference type="ChEBI" id="CHEBI:18254"/>
        <dbReference type="ChEBI" id="CHEBI:43474"/>
        <dbReference type="ChEBI" id="CHEBI:58043"/>
        <dbReference type="EC" id="3.1.3.5"/>
    </reaction>
</comment>
<evidence type="ECO:0000259" key="10">
    <source>
        <dbReference type="Pfam" id="PF01975"/>
    </source>
</evidence>
<protein>
    <recommendedName>
        <fullName evidence="9">5'-nucleotidase SurE</fullName>
        <ecNumber evidence="9">3.1.3.5</ecNumber>
    </recommendedName>
    <alternativeName>
        <fullName evidence="9">Nucleoside 5'-monophosphate phosphohydrolase</fullName>
    </alternativeName>
</protein>
<dbReference type="EC" id="3.1.3.5" evidence="9"/>
<dbReference type="NCBIfam" id="NF001490">
    <property type="entry name" value="PRK00346.1-4"/>
    <property type="match status" value="1"/>
</dbReference>
<feature type="binding site" evidence="9">
    <location>
        <position position="8"/>
    </location>
    <ligand>
        <name>a divalent metal cation</name>
        <dbReference type="ChEBI" id="CHEBI:60240"/>
    </ligand>
</feature>
<evidence type="ECO:0000256" key="1">
    <source>
        <dbReference type="ARBA" id="ARBA00000815"/>
    </source>
</evidence>
<dbReference type="EMBL" id="VNHM01000001">
    <property type="protein sequence ID" value="TYO97769.1"/>
    <property type="molecule type" value="Genomic_DNA"/>
</dbReference>
<evidence type="ECO:0000313" key="12">
    <source>
        <dbReference type="Proteomes" id="UP000323166"/>
    </source>
</evidence>
<comment type="similarity">
    <text evidence="4 9">Belongs to the SurE nucleotidase family.</text>
</comment>
<feature type="domain" description="Survival protein SurE-like phosphatase/nucleotidase" evidence="10">
    <location>
        <begin position="3"/>
        <end position="184"/>
    </location>
</feature>
<evidence type="ECO:0000256" key="6">
    <source>
        <dbReference type="ARBA" id="ARBA00022723"/>
    </source>
</evidence>
<evidence type="ECO:0000256" key="3">
    <source>
        <dbReference type="ARBA" id="ARBA00004496"/>
    </source>
</evidence>
<dbReference type="AlphaFoldDB" id="A0A5S4ZYG2"/>
<proteinExistence type="inferred from homology"/>
<dbReference type="NCBIfam" id="NF001492">
    <property type="entry name" value="PRK00346.2-2"/>
    <property type="match status" value="1"/>
</dbReference>
<dbReference type="PANTHER" id="PTHR30457:SF12">
    <property type="entry name" value="5'_3'-NUCLEOTIDASE SURE"/>
    <property type="match status" value="1"/>
</dbReference>
<keyword evidence="5 9" id="KW-0963">Cytoplasm</keyword>
<keyword evidence="12" id="KW-1185">Reference proteome</keyword>
<dbReference type="GO" id="GO:0000166">
    <property type="term" value="F:nucleotide binding"/>
    <property type="evidence" value="ECO:0007669"/>
    <property type="project" value="UniProtKB-KW"/>
</dbReference>
<keyword evidence="6 9" id="KW-0479">Metal-binding</keyword>
<dbReference type="GO" id="GO:0008254">
    <property type="term" value="F:3'-nucleotidase activity"/>
    <property type="evidence" value="ECO:0007669"/>
    <property type="project" value="TreeGrafter"/>
</dbReference>
<dbReference type="SUPFAM" id="SSF64167">
    <property type="entry name" value="SurE-like"/>
    <property type="match status" value="1"/>
</dbReference>
<comment type="caution">
    <text evidence="11">The sequence shown here is derived from an EMBL/GenBank/DDBJ whole genome shotgun (WGS) entry which is preliminary data.</text>
</comment>
<dbReference type="InterPro" id="IPR030048">
    <property type="entry name" value="SurE"/>
</dbReference>
<dbReference type="Gene3D" id="3.40.1210.10">
    <property type="entry name" value="Survival protein SurE-like phosphatase/nucleotidase"/>
    <property type="match status" value="1"/>
</dbReference>
<dbReference type="GO" id="GO:0005737">
    <property type="term" value="C:cytoplasm"/>
    <property type="evidence" value="ECO:0007669"/>
    <property type="project" value="UniProtKB-SubCell"/>
</dbReference>
<feature type="binding site" evidence="9">
    <location>
        <position position="95"/>
    </location>
    <ligand>
        <name>a divalent metal cation</name>
        <dbReference type="ChEBI" id="CHEBI:60240"/>
    </ligand>
</feature>
<accession>A0A5S4ZYG2</accession>
<evidence type="ECO:0000256" key="8">
    <source>
        <dbReference type="ARBA" id="ARBA00022801"/>
    </source>
</evidence>
<organism evidence="11 12">
    <name type="scientific">Desulfallas thermosapovorans DSM 6562</name>
    <dbReference type="NCBI Taxonomy" id="1121431"/>
    <lineage>
        <taxon>Bacteria</taxon>
        <taxon>Bacillati</taxon>
        <taxon>Bacillota</taxon>
        <taxon>Clostridia</taxon>
        <taxon>Eubacteriales</taxon>
        <taxon>Desulfallaceae</taxon>
        <taxon>Desulfallas</taxon>
    </lineage>
</organism>
<comment type="subcellular location">
    <subcellularLocation>
        <location evidence="3 9">Cytoplasm</location>
    </subcellularLocation>
</comment>
<feature type="binding site" evidence="9">
    <location>
        <position position="9"/>
    </location>
    <ligand>
        <name>a divalent metal cation</name>
        <dbReference type="ChEBI" id="CHEBI:60240"/>
    </ligand>
</feature>
<dbReference type="InterPro" id="IPR036523">
    <property type="entry name" value="SurE-like_sf"/>
</dbReference>
<keyword evidence="7 9" id="KW-0547">Nucleotide-binding</keyword>
<dbReference type="GO" id="GO:0046872">
    <property type="term" value="F:metal ion binding"/>
    <property type="evidence" value="ECO:0007669"/>
    <property type="project" value="UniProtKB-UniRule"/>
</dbReference>
<dbReference type="HAMAP" id="MF_00060">
    <property type="entry name" value="SurE"/>
    <property type="match status" value="1"/>
</dbReference>
<dbReference type="InterPro" id="IPR002828">
    <property type="entry name" value="SurE-like_Pase/nucleotidase"/>
</dbReference>
<feature type="binding site" evidence="9">
    <location>
        <position position="39"/>
    </location>
    <ligand>
        <name>a divalent metal cation</name>
        <dbReference type="ChEBI" id="CHEBI:60240"/>
    </ligand>
</feature>
<evidence type="ECO:0000256" key="7">
    <source>
        <dbReference type="ARBA" id="ARBA00022741"/>
    </source>
</evidence>
<evidence type="ECO:0000256" key="2">
    <source>
        <dbReference type="ARBA" id="ARBA00001946"/>
    </source>
</evidence>
<comment type="cofactor">
    <cofactor evidence="2">
        <name>Mg(2+)</name>
        <dbReference type="ChEBI" id="CHEBI:18420"/>
    </cofactor>
</comment>
<reference evidence="11 12" key="1">
    <citation type="submission" date="2019-07" db="EMBL/GenBank/DDBJ databases">
        <title>Genomic Encyclopedia of Type Strains, Phase I: the one thousand microbial genomes (KMG-I) project.</title>
        <authorList>
            <person name="Kyrpides N."/>
        </authorList>
    </citation>
    <scope>NUCLEOTIDE SEQUENCE [LARGE SCALE GENOMIC DNA]</scope>
    <source>
        <strain evidence="11 12">DSM 6562</strain>
    </source>
</reference>
<dbReference type="RefSeq" id="WP_166510140.1">
    <property type="nucleotide sequence ID" value="NZ_VNHM01000001.1"/>
</dbReference>